<dbReference type="InterPro" id="IPR037766">
    <property type="entry name" value="FHY1"/>
</dbReference>
<dbReference type="PANTHER" id="PTHR37723">
    <property type="entry name" value="PROTEIN FAR-RED ELONGATED HYPOCOTYL 1"/>
    <property type="match status" value="1"/>
</dbReference>
<keyword evidence="3" id="KW-1185">Reference proteome</keyword>
<comment type="caution">
    <text evidence="2">The sequence shown here is derived from an EMBL/GenBank/DDBJ whole genome shotgun (WGS) entry which is preliminary data.</text>
</comment>
<name>A0ABC8UF45_9AQUA</name>
<evidence type="ECO:0000256" key="1">
    <source>
        <dbReference type="SAM" id="MobiDB-lite"/>
    </source>
</evidence>
<protein>
    <submittedName>
        <fullName evidence="2">Uncharacterized protein</fullName>
    </submittedName>
</protein>
<dbReference type="AlphaFoldDB" id="A0ABC8UF45"/>
<dbReference type="Proteomes" id="UP001642360">
    <property type="component" value="Unassembled WGS sequence"/>
</dbReference>
<evidence type="ECO:0000313" key="3">
    <source>
        <dbReference type="Proteomes" id="UP001642360"/>
    </source>
</evidence>
<evidence type="ECO:0000313" key="2">
    <source>
        <dbReference type="EMBL" id="CAK9179446.1"/>
    </source>
</evidence>
<feature type="compositionally biased region" description="Basic and acidic residues" evidence="1">
    <location>
        <begin position="127"/>
        <end position="144"/>
    </location>
</feature>
<accession>A0ABC8UF45</accession>
<sequence length="316" mass="35676">MGHYSNNFRSRWQRFSTILFPQLSIYVNASELTSSELTDNTLISSSQMEEMNENSTEVNSADANKEAHTIIICLNKKRKFQAEQLGLPLPKHKCRGQSFTSQCGCSFNENPEADDFHTCTNQMKIDGGARDDESKPVSRKDCRSSPDGADSVMFVCGEANHNLEYPKTSSCDQPSTSSVNWDGDCFKTALYSLDSRAVTKYSGDKEKSPYIVGELNSPDLELHTSLNYEEHLEDFGSHVDYSCSEYRSYDIEQYIDKELEDMLHLNGVNPNNYVLSSGRWNVNQGNLLFDMKNCIEAYRGVIIAMVLVICEFLTIS</sequence>
<proteinExistence type="predicted"/>
<dbReference type="EMBL" id="CAUOFW020007502">
    <property type="protein sequence ID" value="CAK9179446.1"/>
    <property type="molecule type" value="Genomic_DNA"/>
</dbReference>
<organism evidence="2 3">
    <name type="scientific">Ilex paraguariensis</name>
    <name type="common">yerba mate</name>
    <dbReference type="NCBI Taxonomy" id="185542"/>
    <lineage>
        <taxon>Eukaryota</taxon>
        <taxon>Viridiplantae</taxon>
        <taxon>Streptophyta</taxon>
        <taxon>Embryophyta</taxon>
        <taxon>Tracheophyta</taxon>
        <taxon>Spermatophyta</taxon>
        <taxon>Magnoliopsida</taxon>
        <taxon>eudicotyledons</taxon>
        <taxon>Gunneridae</taxon>
        <taxon>Pentapetalae</taxon>
        <taxon>asterids</taxon>
        <taxon>campanulids</taxon>
        <taxon>Aquifoliales</taxon>
        <taxon>Aquifoliaceae</taxon>
        <taxon>Ilex</taxon>
    </lineage>
</organism>
<gene>
    <name evidence="2" type="ORF">ILEXP_LOCUS49383</name>
</gene>
<dbReference type="PANTHER" id="PTHR37723:SF1">
    <property type="entry name" value="PROTEIN FAR-RED-ELONGATED HYPOCOTYL 1-LIKE"/>
    <property type="match status" value="1"/>
</dbReference>
<reference evidence="2 3" key="1">
    <citation type="submission" date="2024-02" db="EMBL/GenBank/DDBJ databases">
        <authorList>
            <person name="Vignale AGUSTIN F."/>
            <person name="Sosa J E."/>
            <person name="Modenutti C."/>
        </authorList>
    </citation>
    <scope>NUCLEOTIDE SEQUENCE [LARGE SCALE GENOMIC DNA]</scope>
</reference>
<feature type="region of interest" description="Disordered" evidence="1">
    <location>
        <begin position="126"/>
        <end position="147"/>
    </location>
</feature>